<comment type="function">
    <text evidence="13">Cell wall formation.</text>
</comment>
<dbReference type="InterPro" id="IPR016185">
    <property type="entry name" value="PreATP-grasp_dom_sf"/>
</dbReference>
<dbReference type="GO" id="GO:0005524">
    <property type="term" value="F:ATP binding"/>
    <property type="evidence" value="ECO:0007669"/>
    <property type="project" value="UniProtKB-UniRule"/>
</dbReference>
<dbReference type="InterPro" id="IPR011127">
    <property type="entry name" value="Dala_Dala_lig_N"/>
</dbReference>
<keyword evidence="15" id="KW-0460">Magnesium</keyword>
<evidence type="ECO:0000256" key="1">
    <source>
        <dbReference type="ARBA" id="ARBA00001936"/>
    </source>
</evidence>
<dbReference type="InterPro" id="IPR011761">
    <property type="entry name" value="ATP-grasp"/>
</dbReference>
<dbReference type="InterPro" id="IPR011095">
    <property type="entry name" value="Dala_Dala_lig_C"/>
</dbReference>
<dbReference type="SUPFAM" id="SSF52440">
    <property type="entry name" value="PreATP-grasp domain"/>
    <property type="match status" value="1"/>
</dbReference>
<keyword evidence="7 16" id="KW-0547">Nucleotide-binding</keyword>
<dbReference type="InterPro" id="IPR005905">
    <property type="entry name" value="D_ala_D_ala"/>
</dbReference>
<proteinExistence type="inferred from homology"/>
<evidence type="ECO:0000256" key="4">
    <source>
        <dbReference type="ARBA" id="ARBA00012216"/>
    </source>
</evidence>
<evidence type="ECO:0000256" key="8">
    <source>
        <dbReference type="ARBA" id="ARBA00022840"/>
    </source>
</evidence>
<evidence type="ECO:0000256" key="2">
    <source>
        <dbReference type="ARBA" id="ARBA00004496"/>
    </source>
</evidence>
<keyword evidence="6 13" id="KW-0436">Ligase</keyword>
<name>A0A0Q4B4Q9_9BACT</name>
<evidence type="ECO:0000256" key="11">
    <source>
        <dbReference type="ARBA" id="ARBA00023316"/>
    </source>
</evidence>
<dbReference type="PIRSF" id="PIRSF039102">
    <property type="entry name" value="Ddl/VanB"/>
    <property type="match status" value="1"/>
</dbReference>
<comment type="pathway">
    <text evidence="13">Cell wall biogenesis; peptidoglycan biosynthesis.</text>
</comment>
<dbReference type="Pfam" id="PF07478">
    <property type="entry name" value="Dala_Dala_lig_C"/>
    <property type="match status" value="1"/>
</dbReference>
<evidence type="ECO:0000313" key="18">
    <source>
        <dbReference type="EMBL" id="KQM08168.1"/>
    </source>
</evidence>
<sequence length="335" mass="36427">MMKRNIAVLCGGTSGEREISLLTAGQVVDWLRESGLYEPYMVDVQGASWRYAGADGDAYDVDKNTFGLALPKGYIQFEAAFIANHGTPGENGLLQGYLEMMGIPFTTGGVFTEALTFHKSACKRYLAGLVPMAESVDLHSEDVLDVEVVSAKLGYPLFVKPNDNGSSVGVHRVTSAEELPRAVDEAFSVSQDVMLEQGIAGREISCGMVCLGGRDVVLPLAEIVSPAAFFDYQTKYDGSTQEICPAPIPEEEAERIRGYMRTIYHRLGCRGMARADFIVADGVPYFLEINTVPGMTAQSIVPRMVRTMGWSMPELLGQLVDELLGSRCGAARRMP</sequence>
<dbReference type="PROSITE" id="PS00844">
    <property type="entry name" value="DALA_DALA_LIGASE_2"/>
    <property type="match status" value="1"/>
</dbReference>
<dbReference type="EC" id="6.3.2.4" evidence="4 13"/>
<evidence type="ECO:0000256" key="3">
    <source>
        <dbReference type="ARBA" id="ARBA00010871"/>
    </source>
</evidence>
<dbReference type="NCBIfam" id="TIGR01205">
    <property type="entry name" value="D_ala_D_alaTIGR"/>
    <property type="match status" value="1"/>
</dbReference>
<dbReference type="STRING" id="1702214.AL399_08810"/>
<dbReference type="AlphaFoldDB" id="A0A0Q4B4Q9"/>
<keyword evidence="8 16" id="KW-0067">ATP-binding</keyword>
<protein>
    <recommendedName>
        <fullName evidence="4 13">D-alanine--D-alanine ligase</fullName>
        <ecNumber evidence="4 13">6.3.2.4</ecNumber>
    </recommendedName>
    <alternativeName>
        <fullName evidence="13">D-Ala-D-Ala ligase</fullName>
    </alternativeName>
    <alternativeName>
        <fullName evidence="13">D-alanylalanine synthetase</fullName>
    </alternativeName>
</protein>
<feature type="active site" evidence="14">
    <location>
        <position position="166"/>
    </location>
</feature>
<comment type="catalytic activity">
    <reaction evidence="12 13">
        <text>2 D-alanine + ATP = D-alanyl-D-alanine + ADP + phosphate + H(+)</text>
        <dbReference type="Rhea" id="RHEA:11224"/>
        <dbReference type="ChEBI" id="CHEBI:15378"/>
        <dbReference type="ChEBI" id="CHEBI:30616"/>
        <dbReference type="ChEBI" id="CHEBI:43474"/>
        <dbReference type="ChEBI" id="CHEBI:57416"/>
        <dbReference type="ChEBI" id="CHEBI:57822"/>
        <dbReference type="ChEBI" id="CHEBI:456216"/>
        <dbReference type="EC" id="6.3.2.4"/>
    </reaction>
</comment>
<keyword evidence="5 13" id="KW-0963">Cytoplasm</keyword>
<feature type="binding site" evidence="15">
    <location>
        <position position="288"/>
    </location>
    <ligand>
        <name>Mg(2+)</name>
        <dbReference type="ChEBI" id="CHEBI:18420"/>
        <label>1</label>
    </ligand>
</feature>
<keyword evidence="19" id="KW-1185">Reference proteome</keyword>
<reference evidence="18" key="1">
    <citation type="submission" date="2015-08" db="EMBL/GenBank/DDBJ databases">
        <title>Candidatus Bacteriodes Periocalifornicus.</title>
        <authorList>
            <person name="McLean J.S."/>
            <person name="Kelley S."/>
        </authorList>
    </citation>
    <scope>NUCLEOTIDE SEQUENCE [LARGE SCALE GENOMIC DNA]</scope>
    <source>
        <strain evidence="18">12B</strain>
    </source>
</reference>
<dbReference type="GO" id="GO:0008360">
    <property type="term" value="P:regulation of cell shape"/>
    <property type="evidence" value="ECO:0007669"/>
    <property type="project" value="UniProtKB-KW"/>
</dbReference>
<dbReference type="PATRIC" id="fig|1702214.3.peg.443"/>
<evidence type="ECO:0000313" key="19">
    <source>
        <dbReference type="Proteomes" id="UP000054172"/>
    </source>
</evidence>
<feature type="active site" evidence="14">
    <location>
        <position position="16"/>
    </location>
</feature>
<dbReference type="SUPFAM" id="SSF56059">
    <property type="entry name" value="Glutathione synthetase ATP-binding domain-like"/>
    <property type="match status" value="1"/>
</dbReference>
<evidence type="ECO:0000256" key="14">
    <source>
        <dbReference type="PIRSR" id="PIRSR039102-1"/>
    </source>
</evidence>
<organism evidence="18 19">
    <name type="scientific">Candidatus [Bacteroides] periocalifornicus</name>
    <dbReference type="NCBI Taxonomy" id="1702214"/>
    <lineage>
        <taxon>Bacteria</taxon>
        <taxon>Pseudomonadati</taxon>
        <taxon>Bacteroidota</taxon>
    </lineage>
</organism>
<evidence type="ECO:0000259" key="17">
    <source>
        <dbReference type="PROSITE" id="PS50975"/>
    </source>
</evidence>
<keyword evidence="15" id="KW-0464">Manganese</keyword>
<evidence type="ECO:0000256" key="7">
    <source>
        <dbReference type="ARBA" id="ARBA00022741"/>
    </source>
</evidence>
<dbReference type="GO" id="GO:0046872">
    <property type="term" value="F:metal ion binding"/>
    <property type="evidence" value="ECO:0007669"/>
    <property type="project" value="UniProtKB-KW"/>
</dbReference>
<evidence type="ECO:0000256" key="13">
    <source>
        <dbReference type="HAMAP-Rule" id="MF_00047"/>
    </source>
</evidence>
<dbReference type="HAMAP" id="MF_00047">
    <property type="entry name" value="Dala_Dala_lig"/>
    <property type="match status" value="1"/>
</dbReference>
<dbReference type="Gene3D" id="3.30.470.20">
    <property type="entry name" value="ATP-grasp fold, B domain"/>
    <property type="match status" value="1"/>
</dbReference>
<dbReference type="Proteomes" id="UP000054172">
    <property type="component" value="Unassembled WGS sequence"/>
</dbReference>
<evidence type="ECO:0000256" key="5">
    <source>
        <dbReference type="ARBA" id="ARBA00022490"/>
    </source>
</evidence>
<evidence type="ECO:0000256" key="10">
    <source>
        <dbReference type="ARBA" id="ARBA00022984"/>
    </source>
</evidence>
<keyword evidence="15" id="KW-0479">Metal-binding</keyword>
<evidence type="ECO:0000256" key="12">
    <source>
        <dbReference type="ARBA" id="ARBA00047614"/>
    </source>
</evidence>
<dbReference type="PROSITE" id="PS50975">
    <property type="entry name" value="ATP_GRASP"/>
    <property type="match status" value="1"/>
</dbReference>
<dbReference type="PANTHER" id="PTHR23132">
    <property type="entry name" value="D-ALANINE--D-ALANINE LIGASE"/>
    <property type="match status" value="1"/>
</dbReference>
<accession>A0A0Q4B4Q9</accession>
<dbReference type="NCBIfam" id="NF002378">
    <property type="entry name" value="PRK01372.1"/>
    <property type="match status" value="1"/>
</dbReference>
<feature type="domain" description="ATP-grasp" evidence="17">
    <location>
        <begin position="122"/>
        <end position="321"/>
    </location>
</feature>
<dbReference type="GO" id="GO:0005737">
    <property type="term" value="C:cytoplasm"/>
    <property type="evidence" value="ECO:0007669"/>
    <property type="project" value="UniProtKB-SubCell"/>
</dbReference>
<dbReference type="InterPro" id="IPR000291">
    <property type="entry name" value="D-Ala_lig_Van_CS"/>
</dbReference>
<feature type="binding site" evidence="15">
    <location>
        <position position="290"/>
    </location>
    <ligand>
        <name>Mg(2+)</name>
        <dbReference type="ChEBI" id="CHEBI:18420"/>
        <label>2</label>
    </ligand>
</feature>
<dbReference type="Gene3D" id="3.30.1490.20">
    <property type="entry name" value="ATP-grasp fold, A domain"/>
    <property type="match status" value="1"/>
</dbReference>
<dbReference type="Pfam" id="PF01820">
    <property type="entry name" value="Dala_Dala_lig_N"/>
    <property type="match status" value="1"/>
</dbReference>
<comment type="cofactor">
    <cofactor evidence="15">
        <name>Mg(2+)</name>
        <dbReference type="ChEBI" id="CHEBI:18420"/>
    </cofactor>
    <cofactor evidence="15">
        <name>Mn(2+)</name>
        <dbReference type="ChEBI" id="CHEBI:29035"/>
    </cofactor>
    <text evidence="15">Binds 2 magnesium or manganese ions per subunit.</text>
</comment>
<keyword evidence="10 13" id="KW-0573">Peptidoglycan synthesis</keyword>
<dbReference type="PANTHER" id="PTHR23132:SF23">
    <property type="entry name" value="D-ALANINE--D-ALANINE LIGASE B"/>
    <property type="match status" value="1"/>
</dbReference>
<feature type="active site" evidence="14">
    <location>
        <position position="299"/>
    </location>
</feature>
<comment type="similarity">
    <text evidence="3 13">Belongs to the D-alanine--D-alanine ligase family.</text>
</comment>
<dbReference type="InterPro" id="IPR013815">
    <property type="entry name" value="ATP_grasp_subdomain_1"/>
</dbReference>
<evidence type="ECO:0000256" key="6">
    <source>
        <dbReference type="ARBA" id="ARBA00022598"/>
    </source>
</evidence>
<dbReference type="GO" id="GO:0009252">
    <property type="term" value="P:peptidoglycan biosynthetic process"/>
    <property type="evidence" value="ECO:0007669"/>
    <property type="project" value="UniProtKB-UniRule"/>
</dbReference>
<gene>
    <name evidence="13" type="primary">ddl</name>
    <name evidence="18" type="ORF">AL399_08810</name>
</gene>
<comment type="cofactor">
    <cofactor evidence="1">
        <name>Mn(2+)</name>
        <dbReference type="ChEBI" id="CHEBI:29035"/>
    </cofactor>
</comment>
<feature type="binding site" evidence="15">
    <location>
        <position position="276"/>
    </location>
    <ligand>
        <name>Mg(2+)</name>
        <dbReference type="ChEBI" id="CHEBI:18420"/>
        <label>1</label>
    </ligand>
</feature>
<evidence type="ECO:0000256" key="15">
    <source>
        <dbReference type="PIRSR" id="PIRSR039102-3"/>
    </source>
</evidence>
<comment type="caution">
    <text evidence="18">The sequence shown here is derived from an EMBL/GenBank/DDBJ whole genome shotgun (WGS) entry which is preliminary data.</text>
</comment>
<dbReference type="Gene3D" id="3.40.50.20">
    <property type="match status" value="1"/>
</dbReference>
<feature type="binding site" evidence="15">
    <location>
        <position position="288"/>
    </location>
    <ligand>
        <name>Mg(2+)</name>
        <dbReference type="ChEBI" id="CHEBI:18420"/>
        <label>2</label>
    </ligand>
</feature>
<evidence type="ECO:0000256" key="16">
    <source>
        <dbReference type="PROSITE-ProRule" id="PRU00409"/>
    </source>
</evidence>
<keyword evidence="11 13" id="KW-0961">Cell wall biogenesis/degradation</keyword>
<dbReference type="GO" id="GO:0071555">
    <property type="term" value="P:cell wall organization"/>
    <property type="evidence" value="ECO:0007669"/>
    <property type="project" value="UniProtKB-KW"/>
</dbReference>
<keyword evidence="9 13" id="KW-0133">Cell shape</keyword>
<dbReference type="GO" id="GO:0008716">
    <property type="term" value="F:D-alanine-D-alanine ligase activity"/>
    <property type="evidence" value="ECO:0007669"/>
    <property type="project" value="UniProtKB-UniRule"/>
</dbReference>
<dbReference type="EMBL" id="LIIK01000061">
    <property type="protein sequence ID" value="KQM08168.1"/>
    <property type="molecule type" value="Genomic_DNA"/>
</dbReference>
<evidence type="ECO:0000256" key="9">
    <source>
        <dbReference type="ARBA" id="ARBA00022960"/>
    </source>
</evidence>
<comment type="subcellular location">
    <subcellularLocation>
        <location evidence="2 13">Cytoplasm</location>
    </subcellularLocation>
</comment>
<dbReference type="UniPathway" id="UPA00219"/>
<dbReference type="PROSITE" id="PS00843">
    <property type="entry name" value="DALA_DALA_LIGASE_1"/>
    <property type="match status" value="1"/>
</dbReference>